<evidence type="ECO:0008006" key="4">
    <source>
        <dbReference type="Google" id="ProtNLM"/>
    </source>
</evidence>
<gene>
    <name evidence="2" type="ORF">BLNAU_2193</name>
</gene>
<sequence length="235" mass="27007">MAPTSSIPITLDCHKTTPPPINTTPEHGLSISFIPVIYHQKRKRSRRKQPVQQINQIPSLTHEDINITSRKMAQLVIDFFSRCTHDPSRAVDGSKNDWRTSITQLPGVPSVETLAEDFRVFFTYLDSTIKFQVAEIVYTCIYLMDLISNESGQITPLVLKPRSLGTALLISSMLAVKMLRDRCGNNSWWAESFEVDLELVNRSERAFLMALNYRVYPDLERYTQTHRWLFGIQNC</sequence>
<dbReference type="EMBL" id="JARBJD010000009">
    <property type="protein sequence ID" value="KAK2962760.1"/>
    <property type="molecule type" value="Genomic_DNA"/>
</dbReference>
<feature type="region of interest" description="Disordered" evidence="1">
    <location>
        <begin position="1"/>
        <end position="27"/>
    </location>
</feature>
<dbReference type="PANTHER" id="PTHR15615">
    <property type="match status" value="1"/>
</dbReference>
<dbReference type="Proteomes" id="UP001281761">
    <property type="component" value="Unassembled WGS sequence"/>
</dbReference>
<name>A0ABQ9YGB6_9EUKA</name>
<accession>A0ABQ9YGB6</accession>
<dbReference type="Pfam" id="PF08613">
    <property type="entry name" value="Cyclin"/>
    <property type="match status" value="1"/>
</dbReference>
<evidence type="ECO:0000313" key="3">
    <source>
        <dbReference type="Proteomes" id="UP001281761"/>
    </source>
</evidence>
<dbReference type="InterPro" id="IPR013922">
    <property type="entry name" value="Cyclin_PHO80-like"/>
</dbReference>
<comment type="caution">
    <text evidence="2">The sequence shown here is derived from an EMBL/GenBank/DDBJ whole genome shotgun (WGS) entry which is preliminary data.</text>
</comment>
<reference evidence="2 3" key="1">
    <citation type="journal article" date="2022" name="bioRxiv">
        <title>Genomics of Preaxostyla Flagellates Illuminates Evolutionary Transitions and the Path Towards Mitochondrial Loss.</title>
        <authorList>
            <person name="Novak L.V.F."/>
            <person name="Treitli S.C."/>
            <person name="Pyrih J."/>
            <person name="Halakuc P."/>
            <person name="Pipaliya S.V."/>
            <person name="Vacek V."/>
            <person name="Brzon O."/>
            <person name="Soukal P."/>
            <person name="Eme L."/>
            <person name="Dacks J.B."/>
            <person name="Karnkowska A."/>
            <person name="Elias M."/>
            <person name="Hampl V."/>
        </authorList>
    </citation>
    <scope>NUCLEOTIDE SEQUENCE [LARGE SCALE GENOMIC DNA]</scope>
    <source>
        <strain evidence="2">NAU3</strain>
        <tissue evidence="2">Gut</tissue>
    </source>
</reference>
<dbReference type="Gene3D" id="1.10.472.10">
    <property type="entry name" value="Cyclin-like"/>
    <property type="match status" value="1"/>
</dbReference>
<proteinExistence type="predicted"/>
<organism evidence="2 3">
    <name type="scientific">Blattamonas nauphoetae</name>
    <dbReference type="NCBI Taxonomy" id="2049346"/>
    <lineage>
        <taxon>Eukaryota</taxon>
        <taxon>Metamonada</taxon>
        <taxon>Preaxostyla</taxon>
        <taxon>Oxymonadida</taxon>
        <taxon>Blattamonas</taxon>
    </lineage>
</organism>
<keyword evidence="3" id="KW-1185">Reference proteome</keyword>
<evidence type="ECO:0000313" key="2">
    <source>
        <dbReference type="EMBL" id="KAK2962760.1"/>
    </source>
</evidence>
<dbReference type="PANTHER" id="PTHR15615:SF108">
    <property type="entry name" value="PROTEIN CNPPD1"/>
    <property type="match status" value="1"/>
</dbReference>
<evidence type="ECO:0000256" key="1">
    <source>
        <dbReference type="SAM" id="MobiDB-lite"/>
    </source>
</evidence>
<protein>
    <recommendedName>
        <fullName evidence="4">Cyclin N-terminal domain-containing protein</fullName>
    </recommendedName>
</protein>